<evidence type="ECO:0000313" key="3">
    <source>
        <dbReference type="Proteomes" id="UP000503308"/>
    </source>
</evidence>
<protein>
    <recommendedName>
        <fullName evidence="4">Tetratricopeptide repeat-like domain-containing protein</fullName>
    </recommendedName>
</protein>
<gene>
    <name evidence="2" type="ORF">G3256_05540</name>
</gene>
<keyword evidence="3" id="KW-1185">Reference proteome</keyword>
<sequence length="225" mass="23138">MSDTDGFISEVNEEVRRDRLFALLRRYGWIGGLVVVLIVGGAAFSEYRKAQARAEAEALGDAILAAVSQETGAARADALAAVPAGDAGAEAVAGMLAAAEAQNAGDTQAAVDTLNAIAANGDVAPIYRDIAAFKALILQKETMPAADLRGELEALAAPGQPLSLLAREQIALLEIAQGNTDAAISTYQEIISDAGVTTDLQQRALQVIVSLGGTPDLENLPGIGN</sequence>
<dbReference type="EMBL" id="CP048788">
    <property type="protein sequence ID" value="QJF50659.1"/>
    <property type="molecule type" value="Genomic_DNA"/>
</dbReference>
<reference evidence="2 3" key="1">
    <citation type="submission" date="2020-02" db="EMBL/GenBank/DDBJ databases">
        <title>Genome sequence of Roseobacter ponti.</title>
        <authorList>
            <person name="Hollensteiner J."/>
            <person name="Schneider D."/>
            <person name="Poehlein A."/>
            <person name="Daniel R."/>
        </authorList>
    </citation>
    <scope>NUCLEOTIDE SEQUENCE [LARGE SCALE GENOMIC DNA]</scope>
    <source>
        <strain evidence="2 3">DSM 106830</strain>
    </source>
</reference>
<keyword evidence="1" id="KW-1133">Transmembrane helix</keyword>
<accession>A0A858SP91</accession>
<name>A0A858SP91_9RHOB</name>
<proteinExistence type="predicted"/>
<keyword evidence="1" id="KW-0472">Membrane</keyword>
<evidence type="ECO:0008006" key="4">
    <source>
        <dbReference type="Google" id="ProtNLM"/>
    </source>
</evidence>
<evidence type="ECO:0000313" key="2">
    <source>
        <dbReference type="EMBL" id="QJF50659.1"/>
    </source>
</evidence>
<feature type="transmembrane region" description="Helical" evidence="1">
    <location>
        <begin position="27"/>
        <end position="44"/>
    </location>
</feature>
<evidence type="ECO:0000256" key="1">
    <source>
        <dbReference type="SAM" id="Phobius"/>
    </source>
</evidence>
<dbReference type="Proteomes" id="UP000503308">
    <property type="component" value="Chromosome"/>
</dbReference>
<dbReference type="AlphaFoldDB" id="A0A858SP91"/>
<dbReference type="RefSeq" id="WP_169639875.1">
    <property type="nucleotide sequence ID" value="NZ_CP048788.1"/>
</dbReference>
<dbReference type="KEGG" id="rpon:G3256_05540"/>
<keyword evidence="1" id="KW-0812">Transmembrane</keyword>
<organism evidence="2 3">
    <name type="scientific">Roseobacter ponti</name>
    <dbReference type="NCBI Taxonomy" id="1891787"/>
    <lineage>
        <taxon>Bacteria</taxon>
        <taxon>Pseudomonadati</taxon>
        <taxon>Pseudomonadota</taxon>
        <taxon>Alphaproteobacteria</taxon>
        <taxon>Rhodobacterales</taxon>
        <taxon>Roseobacteraceae</taxon>
        <taxon>Roseobacter</taxon>
    </lineage>
</organism>